<dbReference type="EMBL" id="JACAGC010000009">
    <property type="protein sequence ID" value="KAF6346049.1"/>
    <property type="molecule type" value="Genomic_DNA"/>
</dbReference>
<organism evidence="3 4">
    <name type="scientific">Rhinolophus ferrumequinum</name>
    <name type="common">Greater horseshoe bat</name>
    <dbReference type="NCBI Taxonomy" id="59479"/>
    <lineage>
        <taxon>Eukaryota</taxon>
        <taxon>Metazoa</taxon>
        <taxon>Chordata</taxon>
        <taxon>Craniata</taxon>
        <taxon>Vertebrata</taxon>
        <taxon>Euteleostomi</taxon>
        <taxon>Mammalia</taxon>
        <taxon>Eutheria</taxon>
        <taxon>Laurasiatheria</taxon>
        <taxon>Chiroptera</taxon>
        <taxon>Yinpterochiroptera</taxon>
        <taxon>Rhinolophoidea</taxon>
        <taxon>Rhinolophidae</taxon>
        <taxon>Rhinolophinae</taxon>
        <taxon>Rhinolophus</taxon>
    </lineage>
</organism>
<keyword evidence="1" id="KW-0863">Zinc-finger</keyword>
<dbReference type="SUPFAM" id="SSF57756">
    <property type="entry name" value="Retrovirus zinc finger-like domains"/>
    <property type="match status" value="1"/>
</dbReference>
<dbReference type="GO" id="GO:0008270">
    <property type="term" value="F:zinc ion binding"/>
    <property type="evidence" value="ECO:0007669"/>
    <property type="project" value="UniProtKB-KW"/>
</dbReference>
<keyword evidence="1" id="KW-0862">Zinc</keyword>
<dbReference type="InterPro" id="IPR001878">
    <property type="entry name" value="Znf_CCHC"/>
</dbReference>
<keyword evidence="1" id="KW-0479">Metal-binding</keyword>
<sequence length="81" mass="9227">MSLGEHRPLKVGERRRTLKRTSQKVICYHCGESGHLAKDCDLQEDACYNCSRGGYIARIARSPRAILLQLWQTSHLARGCR</sequence>
<gene>
    <name evidence="3" type="ORF">mRhiFer1_018581</name>
</gene>
<dbReference type="PROSITE" id="PS50158">
    <property type="entry name" value="ZF_CCHC"/>
    <property type="match status" value="1"/>
</dbReference>
<dbReference type="AlphaFoldDB" id="A0A7J7X8M1"/>
<evidence type="ECO:0000313" key="4">
    <source>
        <dbReference type="Proteomes" id="UP000585614"/>
    </source>
</evidence>
<reference evidence="3 4" key="1">
    <citation type="journal article" date="2020" name="Nature">
        <title>Six reference-quality genomes reveal evolution of bat adaptations.</title>
        <authorList>
            <person name="Jebb D."/>
            <person name="Huang Z."/>
            <person name="Pippel M."/>
            <person name="Hughes G.M."/>
            <person name="Lavrichenko K."/>
            <person name="Devanna P."/>
            <person name="Winkler S."/>
            <person name="Jermiin L.S."/>
            <person name="Skirmuntt E.C."/>
            <person name="Katzourakis A."/>
            <person name="Burkitt-Gray L."/>
            <person name="Ray D.A."/>
            <person name="Sullivan K.A.M."/>
            <person name="Roscito J.G."/>
            <person name="Kirilenko B.M."/>
            <person name="Davalos L.M."/>
            <person name="Corthals A.P."/>
            <person name="Power M.L."/>
            <person name="Jones G."/>
            <person name="Ransome R.D."/>
            <person name="Dechmann D.K.N."/>
            <person name="Locatelli A.G."/>
            <person name="Puechmaille S.J."/>
            <person name="Fedrigo O."/>
            <person name="Jarvis E.D."/>
            <person name="Hiller M."/>
            <person name="Vernes S.C."/>
            <person name="Myers E.W."/>
            <person name="Teeling E.C."/>
        </authorList>
    </citation>
    <scope>NUCLEOTIDE SEQUENCE [LARGE SCALE GENOMIC DNA]</scope>
    <source>
        <strain evidence="3">MRhiFer1</strain>
        <tissue evidence="3">Lung</tissue>
    </source>
</reference>
<protein>
    <submittedName>
        <fullName evidence="3">Zinc finger CCHC-type containing 13</fullName>
    </submittedName>
</protein>
<dbReference type="Pfam" id="PF00098">
    <property type="entry name" value="zf-CCHC"/>
    <property type="match status" value="1"/>
</dbReference>
<dbReference type="GO" id="GO:0003676">
    <property type="term" value="F:nucleic acid binding"/>
    <property type="evidence" value="ECO:0007669"/>
    <property type="project" value="InterPro"/>
</dbReference>
<proteinExistence type="predicted"/>
<dbReference type="InterPro" id="IPR036875">
    <property type="entry name" value="Znf_CCHC_sf"/>
</dbReference>
<dbReference type="Gene3D" id="4.10.60.10">
    <property type="entry name" value="Zinc finger, CCHC-type"/>
    <property type="match status" value="1"/>
</dbReference>
<feature type="domain" description="CCHC-type" evidence="2">
    <location>
        <begin position="27"/>
        <end position="40"/>
    </location>
</feature>
<dbReference type="SMART" id="SM00343">
    <property type="entry name" value="ZnF_C2HC"/>
    <property type="match status" value="1"/>
</dbReference>
<dbReference type="Proteomes" id="UP000585614">
    <property type="component" value="Unassembled WGS sequence"/>
</dbReference>
<name>A0A7J7X8M1_RHIFE</name>
<evidence type="ECO:0000313" key="3">
    <source>
        <dbReference type="EMBL" id="KAF6346049.1"/>
    </source>
</evidence>
<accession>A0A7J7X8M1</accession>
<comment type="caution">
    <text evidence="3">The sequence shown here is derived from an EMBL/GenBank/DDBJ whole genome shotgun (WGS) entry which is preliminary data.</text>
</comment>
<evidence type="ECO:0000259" key="2">
    <source>
        <dbReference type="PROSITE" id="PS50158"/>
    </source>
</evidence>
<evidence type="ECO:0000256" key="1">
    <source>
        <dbReference type="PROSITE-ProRule" id="PRU00047"/>
    </source>
</evidence>